<gene>
    <name evidence="2" type="ORF">QE152_g33226</name>
</gene>
<keyword evidence="3" id="KW-1185">Reference proteome</keyword>
<protein>
    <submittedName>
        <fullName evidence="2">Uncharacterized protein</fullName>
    </submittedName>
</protein>
<comment type="caution">
    <text evidence="2">The sequence shown here is derived from an EMBL/GenBank/DDBJ whole genome shotgun (WGS) entry which is preliminary data.</text>
</comment>
<name>A0AAW1IXD3_POPJA</name>
<evidence type="ECO:0000313" key="2">
    <source>
        <dbReference type="EMBL" id="KAK9694880.1"/>
    </source>
</evidence>
<organism evidence="2 3">
    <name type="scientific">Popillia japonica</name>
    <name type="common">Japanese beetle</name>
    <dbReference type="NCBI Taxonomy" id="7064"/>
    <lineage>
        <taxon>Eukaryota</taxon>
        <taxon>Metazoa</taxon>
        <taxon>Ecdysozoa</taxon>
        <taxon>Arthropoda</taxon>
        <taxon>Hexapoda</taxon>
        <taxon>Insecta</taxon>
        <taxon>Pterygota</taxon>
        <taxon>Neoptera</taxon>
        <taxon>Endopterygota</taxon>
        <taxon>Coleoptera</taxon>
        <taxon>Polyphaga</taxon>
        <taxon>Scarabaeiformia</taxon>
        <taxon>Scarabaeidae</taxon>
        <taxon>Rutelinae</taxon>
        <taxon>Popillia</taxon>
    </lineage>
</organism>
<dbReference type="Proteomes" id="UP001458880">
    <property type="component" value="Unassembled WGS sequence"/>
</dbReference>
<proteinExistence type="predicted"/>
<sequence>MGAQDPIRRHTPPGLILIECLGVYPEDPTPSTSKEDKPGSDAESTSSLCISNLYRGESASDTMEAEELGEDTKEGDSTLTDVVEGDETLIGEHPPRQRIICCNLQDVHQTTSQYGANPRNREYLGISSIPTACILVTDNIDYVCSPEFMTSDLASIRAYLEFEGKRQE</sequence>
<accession>A0AAW1IXD3</accession>
<reference evidence="2 3" key="1">
    <citation type="journal article" date="2024" name="BMC Genomics">
        <title>De novo assembly and annotation of Popillia japonica's genome with initial clues to its potential as an invasive pest.</title>
        <authorList>
            <person name="Cucini C."/>
            <person name="Boschi S."/>
            <person name="Funari R."/>
            <person name="Cardaioli E."/>
            <person name="Iannotti N."/>
            <person name="Marturano G."/>
            <person name="Paoli F."/>
            <person name="Bruttini M."/>
            <person name="Carapelli A."/>
            <person name="Frati F."/>
            <person name="Nardi F."/>
        </authorList>
    </citation>
    <scope>NUCLEOTIDE SEQUENCE [LARGE SCALE GENOMIC DNA]</scope>
    <source>
        <strain evidence="2">DMR45628</strain>
    </source>
</reference>
<evidence type="ECO:0000313" key="3">
    <source>
        <dbReference type="Proteomes" id="UP001458880"/>
    </source>
</evidence>
<feature type="region of interest" description="Disordered" evidence="1">
    <location>
        <begin position="23"/>
        <end position="78"/>
    </location>
</feature>
<dbReference type="AlphaFoldDB" id="A0AAW1IXD3"/>
<evidence type="ECO:0000256" key="1">
    <source>
        <dbReference type="SAM" id="MobiDB-lite"/>
    </source>
</evidence>
<dbReference type="EMBL" id="JASPKY010000499">
    <property type="protein sequence ID" value="KAK9694880.1"/>
    <property type="molecule type" value="Genomic_DNA"/>
</dbReference>